<dbReference type="PRINTS" id="PR00727">
    <property type="entry name" value="LEADERPTASE"/>
</dbReference>
<dbReference type="Proteomes" id="UP000288096">
    <property type="component" value="Unassembled WGS sequence"/>
</dbReference>
<organism evidence="10 11">
    <name type="scientific">Desulfonema ishimotonii</name>
    <dbReference type="NCBI Taxonomy" id="45657"/>
    <lineage>
        <taxon>Bacteria</taxon>
        <taxon>Pseudomonadati</taxon>
        <taxon>Thermodesulfobacteriota</taxon>
        <taxon>Desulfobacteria</taxon>
        <taxon>Desulfobacterales</taxon>
        <taxon>Desulfococcaceae</taxon>
        <taxon>Desulfonema</taxon>
    </lineage>
</organism>
<dbReference type="GO" id="GO:0006465">
    <property type="term" value="P:signal peptide processing"/>
    <property type="evidence" value="ECO:0007669"/>
    <property type="project" value="InterPro"/>
</dbReference>
<dbReference type="InterPro" id="IPR036286">
    <property type="entry name" value="LexA/Signal_pep-like_sf"/>
</dbReference>
<dbReference type="SUPFAM" id="SSF51306">
    <property type="entry name" value="LexA/Signal peptidase"/>
    <property type="match status" value="1"/>
</dbReference>
<evidence type="ECO:0000256" key="7">
    <source>
        <dbReference type="RuleBase" id="RU362042"/>
    </source>
</evidence>
<dbReference type="GO" id="GO:0004252">
    <property type="term" value="F:serine-type endopeptidase activity"/>
    <property type="evidence" value="ECO:0007669"/>
    <property type="project" value="InterPro"/>
</dbReference>
<reference evidence="11" key="2">
    <citation type="submission" date="2019-01" db="EMBL/GenBank/DDBJ databases">
        <title>Genome sequence of Desulfonema ishimotonii strain Tokyo 01.</title>
        <authorList>
            <person name="Fukui M."/>
        </authorList>
    </citation>
    <scope>NUCLEOTIDE SEQUENCE [LARGE SCALE GENOMIC DNA]</scope>
    <source>
        <strain evidence="11">Tokyo 01</strain>
    </source>
</reference>
<dbReference type="NCBIfam" id="TIGR02227">
    <property type="entry name" value="sigpep_I_bact"/>
    <property type="match status" value="1"/>
</dbReference>
<gene>
    <name evidence="10" type="ORF">DENIS_1325</name>
</gene>
<proteinExistence type="inferred from homology"/>
<evidence type="ECO:0000259" key="9">
    <source>
        <dbReference type="Pfam" id="PF10502"/>
    </source>
</evidence>
<dbReference type="InterPro" id="IPR000223">
    <property type="entry name" value="Pept_S26A_signal_pept_1"/>
</dbReference>
<keyword evidence="7" id="KW-0812">Transmembrane</keyword>
<dbReference type="CDD" id="cd06530">
    <property type="entry name" value="S26_SPase_I"/>
    <property type="match status" value="1"/>
</dbReference>
<keyword evidence="11" id="KW-1185">Reference proteome</keyword>
<comment type="caution">
    <text evidence="10">The sequence shown here is derived from an EMBL/GenBank/DDBJ whole genome shotgun (WGS) entry which is preliminary data.</text>
</comment>
<name>A0A401FTT8_9BACT</name>
<dbReference type="GO" id="GO:0009003">
    <property type="term" value="F:signal peptidase activity"/>
    <property type="evidence" value="ECO:0007669"/>
    <property type="project" value="UniProtKB-EC"/>
</dbReference>
<dbReference type="Gene3D" id="2.10.109.10">
    <property type="entry name" value="Umud Fragment, subunit A"/>
    <property type="match status" value="1"/>
</dbReference>
<protein>
    <recommendedName>
        <fullName evidence="4 7">Signal peptidase I</fullName>
        <ecNumber evidence="3 7">3.4.21.89</ecNumber>
    </recommendedName>
</protein>
<accession>A0A401FTT8</accession>
<feature type="active site" evidence="6">
    <location>
        <position position="54"/>
    </location>
</feature>
<sequence length="218" mass="24772">MSSNSTAMSSEEKKEQPSKKSGLRENVEAILVAIILALFIRTFVVQAFKIPSGSMKETLQIGDHILVNKFIYGIKIPFVQKTLIDVREPVRGDIVVFRFPEDPDKDFIKRVVGVAGDVIESRDKKLFVNGKPTDFTQAIHSDPRIIPGNLQPRDSFGPRTVPPHSLFVMGDNRDHSYDSRFWGFVDLNAVRGKAFIIYWSWDKNNFGVRWGRLGHLLK</sequence>
<comment type="catalytic activity">
    <reaction evidence="1 7">
        <text>Cleavage of hydrophobic, N-terminal signal or leader sequences from secreted and periplasmic proteins.</text>
        <dbReference type="EC" id="3.4.21.89"/>
    </reaction>
</comment>
<evidence type="ECO:0000256" key="6">
    <source>
        <dbReference type="PIRSR" id="PIRSR600223-1"/>
    </source>
</evidence>
<evidence type="ECO:0000313" key="10">
    <source>
        <dbReference type="EMBL" id="GBC60373.1"/>
    </source>
</evidence>
<feature type="region of interest" description="Disordered" evidence="8">
    <location>
        <begin position="1"/>
        <end position="20"/>
    </location>
</feature>
<dbReference type="GO" id="GO:0016020">
    <property type="term" value="C:membrane"/>
    <property type="evidence" value="ECO:0007669"/>
    <property type="project" value="UniProtKB-SubCell"/>
</dbReference>
<evidence type="ECO:0000313" key="11">
    <source>
        <dbReference type="Proteomes" id="UP000288096"/>
    </source>
</evidence>
<evidence type="ECO:0000256" key="8">
    <source>
        <dbReference type="SAM" id="MobiDB-lite"/>
    </source>
</evidence>
<dbReference type="EMBL" id="BEXT01000001">
    <property type="protein sequence ID" value="GBC60373.1"/>
    <property type="molecule type" value="Genomic_DNA"/>
</dbReference>
<evidence type="ECO:0000256" key="5">
    <source>
        <dbReference type="ARBA" id="ARBA00022801"/>
    </source>
</evidence>
<keyword evidence="7" id="KW-0472">Membrane</keyword>
<comment type="similarity">
    <text evidence="2 7">Belongs to the peptidase S26 family.</text>
</comment>
<dbReference type="AlphaFoldDB" id="A0A401FTT8"/>
<feature type="compositionally biased region" description="Basic and acidic residues" evidence="8">
    <location>
        <begin position="10"/>
        <end position="20"/>
    </location>
</feature>
<evidence type="ECO:0000256" key="2">
    <source>
        <dbReference type="ARBA" id="ARBA00009370"/>
    </source>
</evidence>
<dbReference type="EC" id="3.4.21.89" evidence="3 7"/>
<comment type="subcellular location">
    <subcellularLocation>
        <location evidence="7">Membrane</location>
        <topology evidence="7">Single-pass type II membrane protein</topology>
    </subcellularLocation>
</comment>
<dbReference type="InterPro" id="IPR019758">
    <property type="entry name" value="Pept_S26A_signal_pept_1_CS"/>
</dbReference>
<keyword evidence="7" id="KW-0645">Protease</keyword>
<feature type="domain" description="Peptidase S26" evidence="9">
    <location>
        <begin position="24"/>
        <end position="199"/>
    </location>
</feature>
<feature type="transmembrane region" description="Helical" evidence="7">
    <location>
        <begin position="29"/>
        <end position="48"/>
    </location>
</feature>
<keyword evidence="5 7" id="KW-0378">Hydrolase</keyword>
<evidence type="ECO:0000256" key="1">
    <source>
        <dbReference type="ARBA" id="ARBA00000677"/>
    </source>
</evidence>
<dbReference type="PANTHER" id="PTHR43390:SF1">
    <property type="entry name" value="CHLOROPLAST PROCESSING PEPTIDASE"/>
    <property type="match status" value="1"/>
</dbReference>
<dbReference type="Pfam" id="PF10502">
    <property type="entry name" value="Peptidase_S26"/>
    <property type="match status" value="1"/>
</dbReference>
<dbReference type="PROSITE" id="PS00761">
    <property type="entry name" value="SPASE_I_3"/>
    <property type="match status" value="1"/>
</dbReference>
<keyword evidence="7" id="KW-1133">Transmembrane helix</keyword>
<feature type="active site" evidence="6">
    <location>
        <position position="109"/>
    </location>
</feature>
<evidence type="ECO:0000256" key="3">
    <source>
        <dbReference type="ARBA" id="ARBA00013208"/>
    </source>
</evidence>
<dbReference type="InterPro" id="IPR019533">
    <property type="entry name" value="Peptidase_S26"/>
</dbReference>
<reference evidence="11" key="1">
    <citation type="submission" date="2017-11" db="EMBL/GenBank/DDBJ databases">
        <authorList>
            <person name="Watanabe M."/>
            <person name="Kojima H."/>
        </authorList>
    </citation>
    <scope>NUCLEOTIDE SEQUENCE [LARGE SCALE GENOMIC DNA]</scope>
    <source>
        <strain evidence="11">Tokyo 01</strain>
    </source>
</reference>
<evidence type="ECO:0000256" key="4">
    <source>
        <dbReference type="ARBA" id="ARBA00019232"/>
    </source>
</evidence>
<dbReference type="PANTHER" id="PTHR43390">
    <property type="entry name" value="SIGNAL PEPTIDASE I"/>
    <property type="match status" value="1"/>
</dbReference>